<dbReference type="InterPro" id="IPR001830">
    <property type="entry name" value="Glyco_trans_20"/>
</dbReference>
<name>A0A1I1DK51_NATHA</name>
<sequence length="535" mass="58947">MPESPSSRPAWTLSASSPLRERDLVVVSNREPYVHSRTGDGIAVERSAGGLTTALDPVLRRLGGTWVAWGSGDADAAVADDGTVRVPPAEPAYDLERVFLAESTVEDYYYGYSNSTLWPLCHGDLGRIRSEPSHWPAYERANERFADAVVGSVEGDVDEGGAAPIVWIQDYHFALLPDRLRSRSGLPDAATIAQFWHVPWPSPDAVRVSPHARELLEGLLGNDLLGFHLPAYRRNFLETVDRLLPGASVDREAGIVRFEGSGSSETERTRVYARPIGIDVSSVRRAEPIEEPSSVFEAYDLDPARSLLLGVERLDYAKGIRERLRAFEHLLETEPRWRESVTHLMVAGPTRERIPEYRRYQRRVREQVAAINDRFGTDDWTPVRHVDAAVDWERLLALYRAADALVVSSRRDGLNLVAMEYVAANAGGTGTLVLSELAGASEILEGAIEINPYDVAGTAAAIDRALSLEIDEGDEADEADEADDPDEAQERLESLWESVRRHDVGEWVRSFDREVTALATDAGARGDAGAGWDSG</sequence>
<dbReference type="GO" id="GO:0005992">
    <property type="term" value="P:trehalose biosynthetic process"/>
    <property type="evidence" value="ECO:0007669"/>
    <property type="project" value="InterPro"/>
</dbReference>
<reference evidence="2" key="1">
    <citation type="submission" date="2016-10" db="EMBL/GenBank/DDBJ databases">
        <authorList>
            <person name="Varghese N."/>
            <person name="Submissions S."/>
        </authorList>
    </citation>
    <scope>NUCLEOTIDE SEQUENCE [LARGE SCALE GENOMIC DNA]</scope>
    <source>
        <strain evidence="2">DSM 13078</strain>
    </source>
</reference>
<dbReference type="GO" id="GO:0003825">
    <property type="term" value="F:alpha,alpha-trehalose-phosphate synthase (UDP-forming) activity"/>
    <property type="evidence" value="ECO:0007669"/>
    <property type="project" value="TreeGrafter"/>
</dbReference>
<evidence type="ECO:0000313" key="1">
    <source>
        <dbReference type="EMBL" id="SFB72893.1"/>
    </source>
</evidence>
<accession>A0A1I1DK51</accession>
<protein>
    <submittedName>
        <fullName evidence="1">Trehalose 6-phosphate synthase</fullName>
    </submittedName>
</protein>
<organism evidence="1 2">
    <name type="scientific">Natronobacterium haloterrestre</name>
    <name type="common">Halobiforma haloterrestris</name>
    <dbReference type="NCBI Taxonomy" id="148448"/>
    <lineage>
        <taxon>Archaea</taxon>
        <taxon>Methanobacteriati</taxon>
        <taxon>Methanobacteriota</taxon>
        <taxon>Stenosarchaea group</taxon>
        <taxon>Halobacteria</taxon>
        <taxon>Halobacteriales</taxon>
        <taxon>Natrialbaceae</taxon>
        <taxon>Natronobacterium</taxon>
    </lineage>
</organism>
<dbReference type="SUPFAM" id="SSF53756">
    <property type="entry name" value="UDP-Glycosyltransferase/glycogen phosphorylase"/>
    <property type="match status" value="1"/>
</dbReference>
<dbReference type="CDD" id="cd03788">
    <property type="entry name" value="GT20_TPS"/>
    <property type="match status" value="1"/>
</dbReference>
<dbReference type="OrthoDB" id="379544at2157"/>
<dbReference type="AlphaFoldDB" id="A0A1I1DK51"/>
<dbReference type="Proteomes" id="UP000199161">
    <property type="component" value="Unassembled WGS sequence"/>
</dbReference>
<evidence type="ECO:0000313" key="2">
    <source>
        <dbReference type="Proteomes" id="UP000199161"/>
    </source>
</evidence>
<keyword evidence="2" id="KW-1185">Reference proteome</keyword>
<dbReference type="EMBL" id="FOKW01000001">
    <property type="protein sequence ID" value="SFB72893.1"/>
    <property type="molecule type" value="Genomic_DNA"/>
</dbReference>
<dbReference type="RefSeq" id="WP_089785072.1">
    <property type="nucleotide sequence ID" value="NZ_FOKW01000001.1"/>
</dbReference>
<proteinExistence type="predicted"/>
<dbReference type="PANTHER" id="PTHR10788">
    <property type="entry name" value="TREHALOSE-6-PHOSPHATE SYNTHASE"/>
    <property type="match status" value="1"/>
</dbReference>
<dbReference type="Pfam" id="PF00982">
    <property type="entry name" value="Glyco_transf_20"/>
    <property type="match status" value="1"/>
</dbReference>
<dbReference type="PANTHER" id="PTHR10788:SF106">
    <property type="entry name" value="BCDNA.GH08860"/>
    <property type="match status" value="1"/>
</dbReference>
<dbReference type="Gene3D" id="3.40.50.2000">
    <property type="entry name" value="Glycogen Phosphorylase B"/>
    <property type="match status" value="2"/>
</dbReference>
<gene>
    <name evidence="1" type="ORF">SAMN05444422_101530</name>
</gene>